<feature type="transmembrane region" description="Helical" evidence="5">
    <location>
        <begin position="20"/>
        <end position="44"/>
    </location>
</feature>
<dbReference type="Proteomes" id="UP000792457">
    <property type="component" value="Unassembled WGS sequence"/>
</dbReference>
<dbReference type="OrthoDB" id="1684102at2759"/>
<comment type="subcellular location">
    <subcellularLocation>
        <location evidence="1">Membrane</location>
        <topology evidence="1">Multi-pass membrane protein</topology>
    </subcellularLocation>
</comment>
<organism evidence="7 8">
    <name type="scientific">Ladona fulva</name>
    <name type="common">Scarce chaser dragonfly</name>
    <name type="synonym">Libellula fulva</name>
    <dbReference type="NCBI Taxonomy" id="123851"/>
    <lineage>
        <taxon>Eukaryota</taxon>
        <taxon>Metazoa</taxon>
        <taxon>Ecdysozoa</taxon>
        <taxon>Arthropoda</taxon>
        <taxon>Hexapoda</taxon>
        <taxon>Insecta</taxon>
        <taxon>Pterygota</taxon>
        <taxon>Palaeoptera</taxon>
        <taxon>Odonata</taxon>
        <taxon>Epiprocta</taxon>
        <taxon>Anisoptera</taxon>
        <taxon>Libelluloidea</taxon>
        <taxon>Libellulidae</taxon>
        <taxon>Ladona</taxon>
    </lineage>
</organism>
<dbReference type="GO" id="GO:0015179">
    <property type="term" value="F:L-amino acid transmembrane transporter activity"/>
    <property type="evidence" value="ECO:0007669"/>
    <property type="project" value="TreeGrafter"/>
</dbReference>
<feature type="domain" description="Amino acid transporter transmembrane" evidence="6">
    <location>
        <begin position="3"/>
        <end position="204"/>
    </location>
</feature>
<protein>
    <recommendedName>
        <fullName evidence="6">Amino acid transporter transmembrane domain-containing protein</fullName>
    </recommendedName>
</protein>
<dbReference type="EMBL" id="KZ308650">
    <property type="protein sequence ID" value="KAG8232776.1"/>
    <property type="molecule type" value="Genomic_DNA"/>
</dbReference>
<dbReference type="Pfam" id="PF01490">
    <property type="entry name" value="Aa_trans"/>
    <property type="match status" value="1"/>
</dbReference>
<dbReference type="GO" id="GO:0005774">
    <property type="term" value="C:vacuolar membrane"/>
    <property type="evidence" value="ECO:0007669"/>
    <property type="project" value="TreeGrafter"/>
</dbReference>
<feature type="transmembrane region" description="Helical" evidence="5">
    <location>
        <begin position="86"/>
        <end position="105"/>
    </location>
</feature>
<dbReference type="InterPro" id="IPR013057">
    <property type="entry name" value="AA_transpt_TM"/>
</dbReference>
<evidence type="ECO:0000256" key="2">
    <source>
        <dbReference type="ARBA" id="ARBA00022692"/>
    </source>
</evidence>
<evidence type="ECO:0000256" key="4">
    <source>
        <dbReference type="ARBA" id="ARBA00023136"/>
    </source>
</evidence>
<feature type="transmembrane region" description="Helical" evidence="5">
    <location>
        <begin position="146"/>
        <end position="168"/>
    </location>
</feature>
<keyword evidence="4 5" id="KW-0472">Membrane</keyword>
<feature type="transmembrane region" description="Helical" evidence="5">
    <location>
        <begin position="188"/>
        <end position="206"/>
    </location>
</feature>
<name>A0A8K0P3X7_LADFU</name>
<sequence length="207" mass="23046">MLKGSLGTGILAMPEAFHNAGYGLGIFGTLFIGALCTYCLHILIRSQYILCSRLRVPVLNYPDTMVEAIEIGPQWLRRFKNASRHIVNAFLIVYQLGICCVYIVFVATNIKQVVDEYWTHLDVRVYMVMLLPPLILLNYIPNLKFLAPFSTAANVMTFVGLGIVLYYLFGTGVPHIGERNVIGELSHFPLFIGTTLFALEAVGVVSI</sequence>
<evidence type="ECO:0000256" key="5">
    <source>
        <dbReference type="SAM" id="Phobius"/>
    </source>
</evidence>
<gene>
    <name evidence="7" type="ORF">J437_LFUL013256</name>
</gene>
<evidence type="ECO:0000259" key="6">
    <source>
        <dbReference type="Pfam" id="PF01490"/>
    </source>
</evidence>
<comment type="caution">
    <text evidence="7">The sequence shown here is derived from an EMBL/GenBank/DDBJ whole genome shotgun (WGS) entry which is preliminary data.</text>
</comment>
<keyword evidence="2 5" id="KW-0812">Transmembrane</keyword>
<accession>A0A8K0P3X7</accession>
<dbReference type="AlphaFoldDB" id="A0A8K0P3X7"/>
<evidence type="ECO:0000256" key="1">
    <source>
        <dbReference type="ARBA" id="ARBA00004141"/>
    </source>
</evidence>
<feature type="transmembrane region" description="Helical" evidence="5">
    <location>
        <begin position="117"/>
        <end position="139"/>
    </location>
</feature>
<reference evidence="7" key="2">
    <citation type="submission" date="2017-10" db="EMBL/GenBank/DDBJ databases">
        <title>Ladona fulva Genome sequencing and assembly.</title>
        <authorList>
            <person name="Murali S."/>
            <person name="Richards S."/>
            <person name="Bandaranaike D."/>
            <person name="Bellair M."/>
            <person name="Blankenburg K."/>
            <person name="Chao H."/>
            <person name="Dinh H."/>
            <person name="Doddapaneni H."/>
            <person name="Dugan-Rocha S."/>
            <person name="Elkadiri S."/>
            <person name="Gnanaolivu R."/>
            <person name="Hernandez B."/>
            <person name="Skinner E."/>
            <person name="Javaid M."/>
            <person name="Lee S."/>
            <person name="Li M."/>
            <person name="Ming W."/>
            <person name="Munidasa M."/>
            <person name="Muniz J."/>
            <person name="Nguyen L."/>
            <person name="Hughes D."/>
            <person name="Osuji N."/>
            <person name="Pu L.-L."/>
            <person name="Puazo M."/>
            <person name="Qu C."/>
            <person name="Quiroz J."/>
            <person name="Raj R."/>
            <person name="Weissenberger G."/>
            <person name="Xin Y."/>
            <person name="Zou X."/>
            <person name="Han Y."/>
            <person name="Worley K."/>
            <person name="Muzny D."/>
            <person name="Gibbs R."/>
        </authorList>
    </citation>
    <scope>NUCLEOTIDE SEQUENCE</scope>
    <source>
        <strain evidence="7">Sampled in the wild</strain>
    </source>
</reference>
<evidence type="ECO:0000256" key="3">
    <source>
        <dbReference type="ARBA" id="ARBA00022989"/>
    </source>
</evidence>
<dbReference type="PANTHER" id="PTHR22950:SF340">
    <property type="entry name" value="AMINO ACID TRANSPORTER TRANSMEMBRANE DOMAIN-CONTAINING PROTEIN-RELATED"/>
    <property type="match status" value="1"/>
</dbReference>
<evidence type="ECO:0000313" key="7">
    <source>
        <dbReference type="EMBL" id="KAG8232776.1"/>
    </source>
</evidence>
<keyword evidence="3 5" id="KW-1133">Transmembrane helix</keyword>
<reference evidence="7" key="1">
    <citation type="submission" date="2013-04" db="EMBL/GenBank/DDBJ databases">
        <authorList>
            <person name="Qu J."/>
            <person name="Murali S.C."/>
            <person name="Bandaranaike D."/>
            <person name="Bellair M."/>
            <person name="Blankenburg K."/>
            <person name="Chao H."/>
            <person name="Dinh H."/>
            <person name="Doddapaneni H."/>
            <person name="Downs B."/>
            <person name="Dugan-Rocha S."/>
            <person name="Elkadiri S."/>
            <person name="Gnanaolivu R.D."/>
            <person name="Hernandez B."/>
            <person name="Javaid M."/>
            <person name="Jayaseelan J.C."/>
            <person name="Lee S."/>
            <person name="Li M."/>
            <person name="Ming W."/>
            <person name="Munidasa M."/>
            <person name="Muniz J."/>
            <person name="Nguyen L."/>
            <person name="Ongeri F."/>
            <person name="Osuji N."/>
            <person name="Pu L.-L."/>
            <person name="Puazo M."/>
            <person name="Qu C."/>
            <person name="Quiroz J."/>
            <person name="Raj R."/>
            <person name="Weissenberger G."/>
            <person name="Xin Y."/>
            <person name="Zou X."/>
            <person name="Han Y."/>
            <person name="Richards S."/>
            <person name="Worley K."/>
            <person name="Muzny D."/>
            <person name="Gibbs R."/>
        </authorList>
    </citation>
    <scope>NUCLEOTIDE SEQUENCE</scope>
    <source>
        <strain evidence="7">Sampled in the wild</strain>
    </source>
</reference>
<dbReference type="PANTHER" id="PTHR22950">
    <property type="entry name" value="AMINO ACID TRANSPORTER"/>
    <property type="match status" value="1"/>
</dbReference>
<evidence type="ECO:0000313" key="8">
    <source>
        <dbReference type="Proteomes" id="UP000792457"/>
    </source>
</evidence>
<keyword evidence="8" id="KW-1185">Reference proteome</keyword>
<proteinExistence type="predicted"/>